<organism evidence="7">
    <name type="scientific">Chaetoceros debilis</name>
    <dbReference type="NCBI Taxonomy" id="122233"/>
    <lineage>
        <taxon>Eukaryota</taxon>
        <taxon>Sar</taxon>
        <taxon>Stramenopiles</taxon>
        <taxon>Ochrophyta</taxon>
        <taxon>Bacillariophyta</taxon>
        <taxon>Coscinodiscophyceae</taxon>
        <taxon>Chaetocerotophycidae</taxon>
        <taxon>Chaetocerotales</taxon>
        <taxon>Chaetocerotaceae</taxon>
        <taxon>Chaetoceros</taxon>
    </lineage>
</organism>
<feature type="transmembrane region" description="Helical" evidence="5">
    <location>
        <begin position="525"/>
        <end position="545"/>
    </location>
</feature>
<dbReference type="PANTHER" id="PTHR47666">
    <property type="entry name" value="PROTEIN VASCULAR ASSOCIATED DEATH 1, CHLOROPLASTIC"/>
    <property type="match status" value="1"/>
</dbReference>
<dbReference type="Pfam" id="PF02893">
    <property type="entry name" value="GRAM"/>
    <property type="match status" value="1"/>
</dbReference>
<sequence>MPAMDVNTTENCAVSSLFGHNTGPVISSHVCSLHRQTGRLYCTSNALCFYSNMFGFERKILVRISSLQYAALKRTTSILIRSKFFKSSSGRIPSQERLNEKDEENCWVEEEHTFRSFEDRQSVLEIILDAYSKLMGIPLATEDGGTRSRLPSAEEEGDEIFTTPLRKRVVQKSALRGTPREILRQTLEGSTQDIRMEHRDRVVDDISQETRNGRESPQTLMTREGEHTNNARIISSRREVLEKNRSNHTLRHSRTTGCVDTAENQMETDISGPLISAQEWDRIKRSCIVGYSELALETQISMSLKKFHEMYIADNAAYSMAWFQRQVIKDENVQCSLWTKEDKAVTTCVSNDMKRKITSLHKRTAKVGPSNVPLERRQQCKITSRGVVLNTTLTMRNIPYGENFVVEDVWIAEAIQSEHQPSCSAEAKLGESIAPQNASTQINLIVRYRVKFTKPTMSMVKKVIIDQSKREVKIWFDQYLEMLDSRTPIISEAQISIDDEQHILARHNVVERTLSNPFGNLLSNAYIITFVLFCSLAIFMLLVFVQNVELKTKMAVLENLLHDLHLENTKIIEKIEKLNFAREE</sequence>
<evidence type="ECO:0000256" key="2">
    <source>
        <dbReference type="ARBA" id="ARBA00022692"/>
    </source>
</evidence>
<keyword evidence="3 5" id="KW-1133">Transmembrane helix</keyword>
<comment type="subcellular location">
    <subcellularLocation>
        <location evidence="1">Membrane</location>
        <topology evidence="1">Single-pass membrane protein</topology>
    </subcellularLocation>
</comment>
<keyword evidence="2 5" id="KW-0812">Transmembrane</keyword>
<accession>A0A7S3V761</accession>
<proteinExistence type="predicted"/>
<reference evidence="7" key="1">
    <citation type="submission" date="2021-01" db="EMBL/GenBank/DDBJ databases">
        <authorList>
            <person name="Corre E."/>
            <person name="Pelletier E."/>
            <person name="Niang G."/>
            <person name="Scheremetjew M."/>
            <person name="Finn R."/>
            <person name="Kale V."/>
            <person name="Holt S."/>
            <person name="Cochrane G."/>
            <person name="Meng A."/>
            <person name="Brown T."/>
            <person name="Cohen L."/>
        </authorList>
    </citation>
    <scope>NUCLEOTIDE SEQUENCE</scope>
    <source>
        <strain evidence="7">MM31A-1</strain>
    </source>
</reference>
<dbReference type="InterPro" id="IPR011993">
    <property type="entry name" value="PH-like_dom_sf"/>
</dbReference>
<evidence type="ECO:0000259" key="6">
    <source>
        <dbReference type="PROSITE" id="PS51778"/>
    </source>
</evidence>
<dbReference type="Gene3D" id="2.30.29.30">
    <property type="entry name" value="Pleckstrin-homology domain (PH domain)/Phosphotyrosine-binding domain (PTB)"/>
    <property type="match status" value="1"/>
</dbReference>
<protein>
    <recommendedName>
        <fullName evidence="6">VASt domain-containing protein</fullName>
    </recommendedName>
</protein>
<dbReference type="InterPro" id="IPR031968">
    <property type="entry name" value="VASt"/>
</dbReference>
<dbReference type="GO" id="GO:0016020">
    <property type="term" value="C:membrane"/>
    <property type="evidence" value="ECO:0007669"/>
    <property type="project" value="UniProtKB-SubCell"/>
</dbReference>
<name>A0A7S3V761_9STRA</name>
<dbReference type="PANTHER" id="PTHR47666:SF1">
    <property type="entry name" value="PROTEIN VASCULAR ASSOCIATED DEATH 1, CHLOROPLASTIC"/>
    <property type="match status" value="1"/>
</dbReference>
<dbReference type="InterPro" id="IPR004182">
    <property type="entry name" value="GRAM"/>
</dbReference>
<feature type="domain" description="VASt" evidence="6">
    <location>
        <begin position="290"/>
        <end position="487"/>
    </location>
</feature>
<dbReference type="AlphaFoldDB" id="A0A7S3V761"/>
<gene>
    <name evidence="7" type="ORF">CDEB00056_LOCUS6670</name>
</gene>
<evidence type="ECO:0000256" key="4">
    <source>
        <dbReference type="ARBA" id="ARBA00023136"/>
    </source>
</evidence>
<dbReference type="PROSITE" id="PS51778">
    <property type="entry name" value="VAST"/>
    <property type="match status" value="1"/>
</dbReference>
<evidence type="ECO:0000256" key="3">
    <source>
        <dbReference type="ARBA" id="ARBA00022989"/>
    </source>
</evidence>
<evidence type="ECO:0000313" key="7">
    <source>
        <dbReference type="EMBL" id="CAE0461829.1"/>
    </source>
</evidence>
<evidence type="ECO:0000256" key="1">
    <source>
        <dbReference type="ARBA" id="ARBA00004167"/>
    </source>
</evidence>
<dbReference type="Pfam" id="PF16016">
    <property type="entry name" value="VASt"/>
    <property type="match status" value="1"/>
</dbReference>
<dbReference type="EMBL" id="HBIO01008710">
    <property type="protein sequence ID" value="CAE0461829.1"/>
    <property type="molecule type" value="Transcribed_RNA"/>
</dbReference>
<evidence type="ECO:0000256" key="5">
    <source>
        <dbReference type="SAM" id="Phobius"/>
    </source>
</evidence>
<keyword evidence="4 5" id="KW-0472">Membrane</keyword>